<evidence type="ECO:0000256" key="7">
    <source>
        <dbReference type="SAM" id="SignalP"/>
    </source>
</evidence>
<dbReference type="PRINTS" id="PR00722">
    <property type="entry name" value="CHYMOTRYPSIN"/>
</dbReference>
<dbReference type="InterPro" id="IPR033116">
    <property type="entry name" value="TRYPSIN_SER"/>
</dbReference>
<accession>A0A9Q0MD40</accession>
<feature type="chain" id="PRO_5040113949" description="Peptidase S1 domain-containing protein" evidence="7">
    <location>
        <begin position="21"/>
        <end position="288"/>
    </location>
</feature>
<dbReference type="Proteomes" id="UP001142055">
    <property type="component" value="Chromosome 1"/>
</dbReference>
<evidence type="ECO:0000256" key="5">
    <source>
        <dbReference type="ARBA" id="ARBA00023157"/>
    </source>
</evidence>
<organism evidence="9 10">
    <name type="scientific">Blomia tropicalis</name>
    <name type="common">Mite</name>
    <dbReference type="NCBI Taxonomy" id="40697"/>
    <lineage>
        <taxon>Eukaryota</taxon>
        <taxon>Metazoa</taxon>
        <taxon>Ecdysozoa</taxon>
        <taxon>Arthropoda</taxon>
        <taxon>Chelicerata</taxon>
        <taxon>Arachnida</taxon>
        <taxon>Acari</taxon>
        <taxon>Acariformes</taxon>
        <taxon>Sarcoptiformes</taxon>
        <taxon>Astigmata</taxon>
        <taxon>Glycyphagoidea</taxon>
        <taxon>Echimyopodidae</taxon>
        <taxon>Blomia</taxon>
    </lineage>
</organism>
<keyword evidence="3 6" id="KW-0378">Hydrolase</keyword>
<gene>
    <name evidence="9" type="ORF">RDWZM_000827</name>
</gene>
<dbReference type="InterPro" id="IPR050430">
    <property type="entry name" value="Peptidase_S1"/>
</dbReference>
<dbReference type="SUPFAM" id="SSF50494">
    <property type="entry name" value="Trypsin-like serine proteases"/>
    <property type="match status" value="1"/>
</dbReference>
<dbReference type="GO" id="GO:0004252">
    <property type="term" value="F:serine-type endopeptidase activity"/>
    <property type="evidence" value="ECO:0007669"/>
    <property type="project" value="InterPro"/>
</dbReference>
<dbReference type="PANTHER" id="PTHR24276">
    <property type="entry name" value="POLYSERASE-RELATED"/>
    <property type="match status" value="1"/>
</dbReference>
<evidence type="ECO:0000256" key="6">
    <source>
        <dbReference type="RuleBase" id="RU363034"/>
    </source>
</evidence>
<evidence type="ECO:0000256" key="2">
    <source>
        <dbReference type="ARBA" id="ARBA00022670"/>
    </source>
</evidence>
<dbReference type="InterPro" id="IPR043504">
    <property type="entry name" value="Peptidase_S1_PA_chymotrypsin"/>
</dbReference>
<dbReference type="PROSITE" id="PS50240">
    <property type="entry name" value="TRYPSIN_DOM"/>
    <property type="match status" value="1"/>
</dbReference>
<feature type="domain" description="Peptidase S1" evidence="8">
    <location>
        <begin position="37"/>
        <end position="279"/>
    </location>
</feature>
<dbReference type="AlphaFoldDB" id="A0A9Q0MD40"/>
<evidence type="ECO:0000313" key="9">
    <source>
        <dbReference type="EMBL" id="KAJ6222282.1"/>
    </source>
</evidence>
<name>A0A9Q0MD40_BLOTA</name>
<evidence type="ECO:0000256" key="3">
    <source>
        <dbReference type="ARBA" id="ARBA00022801"/>
    </source>
</evidence>
<dbReference type="PANTHER" id="PTHR24276:SF98">
    <property type="entry name" value="FI18310P1-RELATED"/>
    <property type="match status" value="1"/>
</dbReference>
<dbReference type="InterPro" id="IPR001254">
    <property type="entry name" value="Trypsin_dom"/>
</dbReference>
<dbReference type="InterPro" id="IPR009003">
    <property type="entry name" value="Peptidase_S1_PA"/>
</dbReference>
<dbReference type="Gene3D" id="2.40.10.10">
    <property type="entry name" value="Trypsin-like serine proteases"/>
    <property type="match status" value="1"/>
</dbReference>
<reference evidence="9" key="1">
    <citation type="submission" date="2022-12" db="EMBL/GenBank/DDBJ databases">
        <title>Genome assemblies of Blomia tropicalis.</title>
        <authorList>
            <person name="Cui Y."/>
        </authorList>
    </citation>
    <scope>NUCLEOTIDE SEQUENCE</scope>
    <source>
        <tissue evidence="9">Adult mites</tissue>
    </source>
</reference>
<dbReference type="InterPro" id="IPR001314">
    <property type="entry name" value="Peptidase_S1A"/>
</dbReference>
<keyword evidence="4 6" id="KW-0720">Serine protease</keyword>
<dbReference type="GO" id="GO:0006508">
    <property type="term" value="P:proteolysis"/>
    <property type="evidence" value="ECO:0007669"/>
    <property type="project" value="UniProtKB-KW"/>
</dbReference>
<proteinExistence type="inferred from homology"/>
<keyword evidence="5" id="KW-1015">Disulfide bond</keyword>
<evidence type="ECO:0000256" key="4">
    <source>
        <dbReference type="ARBA" id="ARBA00022825"/>
    </source>
</evidence>
<comment type="caution">
    <text evidence="9">The sequence shown here is derived from an EMBL/GenBank/DDBJ whole genome shotgun (WGS) entry which is preliminary data.</text>
</comment>
<dbReference type="Pfam" id="PF00089">
    <property type="entry name" value="Trypsin"/>
    <property type="match status" value="1"/>
</dbReference>
<keyword evidence="2 6" id="KW-0645">Protease</keyword>
<evidence type="ECO:0000259" key="8">
    <source>
        <dbReference type="PROSITE" id="PS50240"/>
    </source>
</evidence>
<dbReference type="SMART" id="SM00020">
    <property type="entry name" value="Tryp_SPc"/>
    <property type="match status" value="1"/>
</dbReference>
<sequence length="288" mass="32445">MNQFWLKAFLTIFILGVSLSIKPFHQNHIIPSDEERIINGRRVHISEVPYLVQILDDPFKTPICGGVLVASKRVITAGHCVYDINNKSFEDQLYIRYGTSLKDSSPYPVESVSRIILHRGYSEPENVTINDIAVLILQNSISKSSKVDFARLPTFEFDGIFQVSVYGWGHRDVDEPKSDALLKATMITKRSRDCVEEWNPGCQTEFNCQHICAIADSSGSGEGDSGGPVVLGGTVVGLVSLDLNFSETEFGEFEPDPPNEERLFQRTFYHIDFINARERNHIEHILIP</sequence>
<protein>
    <recommendedName>
        <fullName evidence="8">Peptidase S1 domain-containing protein</fullName>
    </recommendedName>
</protein>
<feature type="signal peptide" evidence="7">
    <location>
        <begin position="1"/>
        <end position="20"/>
    </location>
</feature>
<evidence type="ECO:0000256" key="1">
    <source>
        <dbReference type="ARBA" id="ARBA00007664"/>
    </source>
</evidence>
<dbReference type="PROSITE" id="PS00135">
    <property type="entry name" value="TRYPSIN_SER"/>
    <property type="match status" value="1"/>
</dbReference>
<dbReference type="EMBL" id="JAPWDV010000001">
    <property type="protein sequence ID" value="KAJ6222282.1"/>
    <property type="molecule type" value="Genomic_DNA"/>
</dbReference>
<keyword evidence="7" id="KW-0732">Signal</keyword>
<comment type="similarity">
    <text evidence="1">Belongs to the peptidase S1 family.</text>
</comment>
<dbReference type="PROSITE" id="PS00134">
    <property type="entry name" value="TRYPSIN_HIS"/>
    <property type="match status" value="1"/>
</dbReference>
<evidence type="ECO:0000313" key="10">
    <source>
        <dbReference type="Proteomes" id="UP001142055"/>
    </source>
</evidence>
<dbReference type="InterPro" id="IPR018114">
    <property type="entry name" value="TRYPSIN_HIS"/>
</dbReference>
<keyword evidence="10" id="KW-1185">Reference proteome</keyword>